<evidence type="ECO:0000313" key="3">
    <source>
        <dbReference type="Proteomes" id="UP000307510"/>
    </source>
</evidence>
<dbReference type="AlphaFoldDB" id="A0A5R9AD61"/>
<evidence type="ECO:0000259" key="1">
    <source>
        <dbReference type="Pfam" id="PF09860"/>
    </source>
</evidence>
<gene>
    <name evidence="2" type="ORF">FEA48_07090</name>
</gene>
<evidence type="ECO:0000313" key="2">
    <source>
        <dbReference type="EMBL" id="TLP76719.1"/>
    </source>
</evidence>
<dbReference type="EMBL" id="VASG01000002">
    <property type="protein sequence ID" value="TLP76719.1"/>
    <property type="molecule type" value="Genomic_DNA"/>
</dbReference>
<feature type="domain" description="DUF2087" evidence="1">
    <location>
        <begin position="85"/>
        <end position="154"/>
    </location>
</feature>
<accession>A0A5R9AD61</accession>
<dbReference type="Proteomes" id="UP000307510">
    <property type="component" value="Unassembled WGS sequence"/>
</dbReference>
<name>A0A5R9AD61_PSENT</name>
<reference evidence="3" key="2">
    <citation type="submission" date="2019-06" db="EMBL/GenBank/DDBJ databases">
        <title>AzeR, a transcriptional regulator that responds to azelaic acid in Pseudomonas nitroreducens.</title>
        <authorList>
            <person name="Bez C."/>
            <person name="Javvadi S.G."/>
            <person name="Bertani I."/>
            <person name="Devescovi G."/>
            <person name="Studholme D.J."/>
            <person name="Geller A."/>
            <person name="Levy A."/>
            <person name="Venturi V."/>
        </authorList>
    </citation>
    <scope>NUCLEOTIDE SEQUENCE [LARGE SCALE GENOMIC DNA]</scope>
    <source>
        <strain evidence="3">DSM 9128</strain>
    </source>
</reference>
<dbReference type="Pfam" id="PF09860">
    <property type="entry name" value="DUF2087"/>
    <property type="match status" value="1"/>
</dbReference>
<comment type="caution">
    <text evidence="2">The sequence shown here is derived from an EMBL/GenBank/DDBJ whole genome shotgun (WGS) entry which is preliminary data.</text>
</comment>
<proteinExistence type="predicted"/>
<organism evidence="2 3">
    <name type="scientific">Pseudomonas nitroreducens</name>
    <dbReference type="NCBI Taxonomy" id="46680"/>
    <lineage>
        <taxon>Bacteria</taxon>
        <taxon>Pseudomonadati</taxon>
        <taxon>Pseudomonadota</taxon>
        <taxon>Gammaproteobacteria</taxon>
        <taxon>Pseudomonadales</taxon>
        <taxon>Pseudomonadaceae</taxon>
        <taxon>Pseudomonas</taxon>
    </lineage>
</organism>
<protein>
    <submittedName>
        <fullName evidence="2">DUF2087 domain-containing protein</fullName>
    </submittedName>
</protein>
<reference evidence="2 3" key="1">
    <citation type="submission" date="2019-05" db="EMBL/GenBank/DDBJ databases">
        <authorList>
            <person name="Moore K."/>
            <person name="O'Neill P."/>
            <person name="Farbos A."/>
            <person name="Studholme D.J."/>
        </authorList>
    </citation>
    <scope>NUCLEOTIDE SEQUENCE [LARGE SCALE GENOMIC DNA]</scope>
    <source>
        <strain evidence="2 3">DSM 9128</strain>
    </source>
</reference>
<sequence length="174" mass="20081">MPYHAPDISALAKSLARQLDDSPERPGHVELLNLLARAVGFRNYQALRASHQAETRLAREAEPGAVVDFRRVEQWRRYFDDAGCLQRWPKKHSHREACLWVLWSRLPARQRWSEKQLNERLRAQECLGDHLLLRRALVDGGWLARTEDGGEYRRIERRPPAELGALLSCLPACA</sequence>
<dbReference type="InterPro" id="IPR018656">
    <property type="entry name" value="DUF2087"/>
</dbReference>